<keyword evidence="10 13" id="KW-0503">Monooxygenase</keyword>
<evidence type="ECO:0000256" key="2">
    <source>
        <dbReference type="ARBA" id="ARBA00004174"/>
    </source>
</evidence>
<dbReference type="AlphaFoldDB" id="A0A7R9KWH3"/>
<evidence type="ECO:0000313" key="14">
    <source>
        <dbReference type="EMBL" id="CAD7629612.1"/>
    </source>
</evidence>
<dbReference type="GO" id="GO:0020037">
    <property type="term" value="F:heme binding"/>
    <property type="evidence" value="ECO:0007669"/>
    <property type="project" value="InterPro"/>
</dbReference>
<dbReference type="GO" id="GO:0016705">
    <property type="term" value="F:oxidoreductase activity, acting on paired donors, with incorporation or reduction of molecular oxygen"/>
    <property type="evidence" value="ECO:0007669"/>
    <property type="project" value="InterPro"/>
</dbReference>
<dbReference type="PANTHER" id="PTHR24302">
    <property type="entry name" value="CYTOCHROME P450 FAMILY 3"/>
    <property type="match status" value="1"/>
</dbReference>
<comment type="subcellular location">
    <subcellularLocation>
        <location evidence="3">Endoplasmic reticulum membrane</location>
        <topology evidence="3">Peripheral membrane protein</topology>
    </subcellularLocation>
    <subcellularLocation>
        <location evidence="2">Microsome membrane</location>
        <topology evidence="2">Peripheral membrane protein</topology>
    </subcellularLocation>
</comment>
<sequence>MEMPIFEPHHTYTQRSYKKYGRVYGGYDMTRRTIAINDPELLKDIMVKDFHIFPDHKHFYTGSSKISQSIFFLPGDDNWKRIRSIMSPAFSSGKLKAMMAHISDISDVFITNLEPYAKSGEAFNIRHKVGAFAMDVISACAYGINVDTLNNPDHPVVVNAQRILSVDLTWQQVIGMLMPRVAKMFKLEFFDLQATTYFDKLTNQILKERKHNNKYTNSRRTDFIQLMIDSEKSNTDLGYDSNSDVDVTPQEVAEGAAKLSKGTLTADELTAQSILLYIAGYDTTSASIANALFYLSQNPECQRLLAHELKACDEFTYEKLVHLKYLNGVINETLRLAPSLTRNARECIQDYKLGNTGITIPKGTSVEIYPHAIHRDPEFWPSPDTFKPDRWFEPTHHPMAFQAFGAGPRLCIGQRFAMNEMRMCLAKLIHRYHFTLAQEPELDFFNGVPLMSPKKLIVKIQSR</sequence>
<evidence type="ECO:0000256" key="5">
    <source>
        <dbReference type="ARBA" id="ARBA00022617"/>
    </source>
</evidence>
<evidence type="ECO:0000256" key="11">
    <source>
        <dbReference type="ARBA" id="ARBA00043906"/>
    </source>
</evidence>
<gene>
    <name evidence="14" type="ORF">OSB1V03_LOCUS10027</name>
</gene>
<dbReference type="PROSITE" id="PS00086">
    <property type="entry name" value="CYTOCHROME_P450"/>
    <property type="match status" value="1"/>
</dbReference>
<evidence type="ECO:0000256" key="9">
    <source>
        <dbReference type="ARBA" id="ARBA00023004"/>
    </source>
</evidence>
<comment type="cofactor">
    <cofactor evidence="1 12">
        <name>heme</name>
        <dbReference type="ChEBI" id="CHEBI:30413"/>
    </cofactor>
</comment>
<dbReference type="Gene3D" id="1.10.630.10">
    <property type="entry name" value="Cytochrome P450"/>
    <property type="match status" value="1"/>
</dbReference>
<dbReference type="GO" id="GO:0008395">
    <property type="term" value="F:steroid hydroxylase activity"/>
    <property type="evidence" value="ECO:0007669"/>
    <property type="project" value="TreeGrafter"/>
</dbReference>
<comment type="function">
    <text evidence="11">Cytochromes P450 are a group of heme-thiolate monooxygenases. They oxidize a variety of structurally unrelated compounds, including steroids, fatty acids, and xenobiotics.</text>
</comment>
<dbReference type="Pfam" id="PF00067">
    <property type="entry name" value="p450"/>
    <property type="match status" value="1"/>
</dbReference>
<keyword evidence="8 13" id="KW-0560">Oxidoreductase</keyword>
<dbReference type="CDD" id="cd11055">
    <property type="entry name" value="CYP3A-like"/>
    <property type="match status" value="1"/>
</dbReference>
<dbReference type="InterPro" id="IPR002401">
    <property type="entry name" value="Cyt_P450_E_grp-I"/>
</dbReference>
<dbReference type="PRINTS" id="PR00385">
    <property type="entry name" value="P450"/>
</dbReference>
<keyword evidence="5 12" id="KW-0349">Heme</keyword>
<protein>
    <recommendedName>
        <fullName evidence="16">Cytochrome P450</fullName>
    </recommendedName>
</protein>
<evidence type="ECO:0000256" key="3">
    <source>
        <dbReference type="ARBA" id="ARBA00004406"/>
    </source>
</evidence>
<dbReference type="Proteomes" id="UP000759131">
    <property type="component" value="Unassembled WGS sequence"/>
</dbReference>
<organism evidence="14">
    <name type="scientific">Medioppia subpectinata</name>
    <dbReference type="NCBI Taxonomy" id="1979941"/>
    <lineage>
        <taxon>Eukaryota</taxon>
        <taxon>Metazoa</taxon>
        <taxon>Ecdysozoa</taxon>
        <taxon>Arthropoda</taxon>
        <taxon>Chelicerata</taxon>
        <taxon>Arachnida</taxon>
        <taxon>Acari</taxon>
        <taxon>Acariformes</taxon>
        <taxon>Sarcoptiformes</taxon>
        <taxon>Oribatida</taxon>
        <taxon>Brachypylina</taxon>
        <taxon>Oppioidea</taxon>
        <taxon>Oppiidae</taxon>
        <taxon>Medioppia</taxon>
    </lineage>
</organism>
<keyword evidence="6 12" id="KW-0479">Metal-binding</keyword>
<evidence type="ECO:0000256" key="10">
    <source>
        <dbReference type="ARBA" id="ARBA00023033"/>
    </source>
</evidence>
<dbReference type="InterPro" id="IPR017972">
    <property type="entry name" value="Cyt_P450_CS"/>
</dbReference>
<dbReference type="OrthoDB" id="6408550at2759"/>
<evidence type="ECO:0000256" key="6">
    <source>
        <dbReference type="ARBA" id="ARBA00022723"/>
    </source>
</evidence>
<dbReference type="GO" id="GO:0005789">
    <property type="term" value="C:endoplasmic reticulum membrane"/>
    <property type="evidence" value="ECO:0007669"/>
    <property type="project" value="UniProtKB-SubCell"/>
</dbReference>
<dbReference type="EMBL" id="CAJPIZ010007077">
    <property type="protein sequence ID" value="CAG2110042.1"/>
    <property type="molecule type" value="Genomic_DNA"/>
</dbReference>
<comment type="similarity">
    <text evidence="4 13">Belongs to the cytochrome P450 family.</text>
</comment>
<reference evidence="14" key="1">
    <citation type="submission" date="2020-11" db="EMBL/GenBank/DDBJ databases">
        <authorList>
            <person name="Tran Van P."/>
        </authorList>
    </citation>
    <scope>NUCLEOTIDE SEQUENCE</scope>
</reference>
<feature type="binding site" description="axial binding residue" evidence="12">
    <location>
        <position position="411"/>
    </location>
    <ligand>
        <name>heme</name>
        <dbReference type="ChEBI" id="CHEBI:30413"/>
    </ligand>
    <ligandPart>
        <name>Fe</name>
        <dbReference type="ChEBI" id="CHEBI:18248"/>
    </ligandPart>
</feature>
<evidence type="ECO:0000256" key="8">
    <source>
        <dbReference type="ARBA" id="ARBA00023002"/>
    </source>
</evidence>
<evidence type="ECO:0008006" key="16">
    <source>
        <dbReference type="Google" id="ProtNLM"/>
    </source>
</evidence>
<dbReference type="PRINTS" id="PR00463">
    <property type="entry name" value="EP450I"/>
</dbReference>
<dbReference type="InterPro" id="IPR050705">
    <property type="entry name" value="Cytochrome_P450_3A"/>
</dbReference>
<evidence type="ECO:0000256" key="12">
    <source>
        <dbReference type="PIRSR" id="PIRSR602401-1"/>
    </source>
</evidence>
<evidence type="ECO:0000256" key="4">
    <source>
        <dbReference type="ARBA" id="ARBA00010617"/>
    </source>
</evidence>
<dbReference type="EMBL" id="OC861652">
    <property type="protein sequence ID" value="CAD7629612.1"/>
    <property type="molecule type" value="Genomic_DNA"/>
</dbReference>
<name>A0A7R9KWH3_9ACAR</name>
<evidence type="ECO:0000256" key="13">
    <source>
        <dbReference type="RuleBase" id="RU000461"/>
    </source>
</evidence>
<accession>A0A7R9KWH3</accession>
<keyword evidence="7" id="KW-0256">Endoplasmic reticulum</keyword>
<keyword evidence="15" id="KW-1185">Reference proteome</keyword>
<proteinExistence type="inferred from homology"/>
<evidence type="ECO:0000313" key="15">
    <source>
        <dbReference type="Proteomes" id="UP000759131"/>
    </source>
</evidence>
<keyword evidence="7" id="KW-0492">Microsome</keyword>
<keyword evidence="9 12" id="KW-0408">Iron</keyword>
<evidence type="ECO:0000256" key="7">
    <source>
        <dbReference type="ARBA" id="ARBA00022848"/>
    </source>
</evidence>
<dbReference type="InterPro" id="IPR001128">
    <property type="entry name" value="Cyt_P450"/>
</dbReference>
<dbReference type="SUPFAM" id="SSF48264">
    <property type="entry name" value="Cytochrome P450"/>
    <property type="match status" value="1"/>
</dbReference>
<evidence type="ECO:0000256" key="1">
    <source>
        <dbReference type="ARBA" id="ARBA00001971"/>
    </source>
</evidence>
<dbReference type="PANTHER" id="PTHR24302:SF15">
    <property type="entry name" value="FATTY-ACID PEROXYGENASE"/>
    <property type="match status" value="1"/>
</dbReference>
<dbReference type="GO" id="GO:0005506">
    <property type="term" value="F:iron ion binding"/>
    <property type="evidence" value="ECO:0007669"/>
    <property type="project" value="InterPro"/>
</dbReference>
<dbReference type="InterPro" id="IPR036396">
    <property type="entry name" value="Cyt_P450_sf"/>
</dbReference>
<dbReference type="FunFam" id="1.10.630.10:FF:000182">
    <property type="entry name" value="Cytochrome P450 3A4"/>
    <property type="match status" value="1"/>
</dbReference>